<accession>A0A0E9TZZ4</accession>
<protein>
    <submittedName>
        <fullName evidence="2">Uncharacterized protein</fullName>
    </submittedName>
</protein>
<proteinExistence type="predicted"/>
<reference evidence="2" key="1">
    <citation type="submission" date="2014-11" db="EMBL/GenBank/DDBJ databases">
        <authorList>
            <person name="Amaro Gonzalez C."/>
        </authorList>
    </citation>
    <scope>NUCLEOTIDE SEQUENCE</scope>
</reference>
<dbReference type="AlphaFoldDB" id="A0A0E9TZZ4"/>
<keyword evidence="1" id="KW-0472">Membrane</keyword>
<dbReference type="EMBL" id="GBXM01050067">
    <property type="protein sequence ID" value="JAH58510.1"/>
    <property type="molecule type" value="Transcribed_RNA"/>
</dbReference>
<keyword evidence="1" id="KW-1133">Transmembrane helix</keyword>
<sequence length="32" mass="3821">MPVRVFSGENTFCSFFTFYIFFLVLLIVARRV</sequence>
<feature type="transmembrane region" description="Helical" evidence="1">
    <location>
        <begin position="12"/>
        <end position="29"/>
    </location>
</feature>
<evidence type="ECO:0000256" key="1">
    <source>
        <dbReference type="SAM" id="Phobius"/>
    </source>
</evidence>
<keyword evidence="1" id="KW-0812">Transmembrane</keyword>
<name>A0A0E9TZZ4_ANGAN</name>
<reference evidence="2" key="2">
    <citation type="journal article" date="2015" name="Fish Shellfish Immunol.">
        <title>Early steps in the European eel (Anguilla anguilla)-Vibrio vulnificus interaction in the gills: Role of the RtxA13 toxin.</title>
        <authorList>
            <person name="Callol A."/>
            <person name="Pajuelo D."/>
            <person name="Ebbesson L."/>
            <person name="Teles M."/>
            <person name="MacKenzie S."/>
            <person name="Amaro C."/>
        </authorList>
    </citation>
    <scope>NUCLEOTIDE SEQUENCE</scope>
</reference>
<organism evidence="2">
    <name type="scientific">Anguilla anguilla</name>
    <name type="common">European freshwater eel</name>
    <name type="synonym">Muraena anguilla</name>
    <dbReference type="NCBI Taxonomy" id="7936"/>
    <lineage>
        <taxon>Eukaryota</taxon>
        <taxon>Metazoa</taxon>
        <taxon>Chordata</taxon>
        <taxon>Craniata</taxon>
        <taxon>Vertebrata</taxon>
        <taxon>Euteleostomi</taxon>
        <taxon>Actinopterygii</taxon>
        <taxon>Neopterygii</taxon>
        <taxon>Teleostei</taxon>
        <taxon>Anguilliformes</taxon>
        <taxon>Anguillidae</taxon>
        <taxon>Anguilla</taxon>
    </lineage>
</organism>
<evidence type="ECO:0000313" key="2">
    <source>
        <dbReference type="EMBL" id="JAH58510.1"/>
    </source>
</evidence>